<dbReference type="InterPro" id="IPR001667">
    <property type="entry name" value="DDH_dom"/>
</dbReference>
<dbReference type="InterPro" id="IPR003156">
    <property type="entry name" value="DHHA1_dom"/>
</dbReference>
<keyword evidence="4" id="KW-1185">Reference proteome</keyword>
<dbReference type="GO" id="GO:0003676">
    <property type="term" value="F:nucleic acid binding"/>
    <property type="evidence" value="ECO:0007669"/>
    <property type="project" value="InterPro"/>
</dbReference>
<dbReference type="SUPFAM" id="SSF64182">
    <property type="entry name" value="DHH phosphoesterases"/>
    <property type="match status" value="1"/>
</dbReference>
<evidence type="ECO:0000259" key="1">
    <source>
        <dbReference type="Pfam" id="PF01368"/>
    </source>
</evidence>
<protein>
    <submittedName>
        <fullName evidence="3">Phosphoesterase RecJ domain-containing protein</fullName>
    </submittedName>
</protein>
<dbReference type="InterPro" id="IPR051319">
    <property type="entry name" value="Oligoribo/pAp-PDE_c-di-AMP_PDE"/>
</dbReference>
<dbReference type="OrthoDB" id="9803668at2"/>
<feature type="domain" description="DHHA1" evidence="2">
    <location>
        <begin position="225"/>
        <end position="309"/>
    </location>
</feature>
<dbReference type="AlphaFoldDB" id="A0A1G6YFB9"/>
<gene>
    <name evidence="3" type="ORF">SAMN04487894_11588</name>
</gene>
<evidence type="ECO:0000313" key="3">
    <source>
        <dbReference type="EMBL" id="SDD88693.1"/>
    </source>
</evidence>
<proteinExistence type="predicted"/>
<name>A0A1G6YFB9_NIADE</name>
<dbReference type="InterPro" id="IPR038763">
    <property type="entry name" value="DHH_sf"/>
</dbReference>
<accession>A0A1G6YFB9</accession>
<evidence type="ECO:0000313" key="4">
    <source>
        <dbReference type="Proteomes" id="UP000198757"/>
    </source>
</evidence>
<feature type="domain" description="DDH" evidence="1">
    <location>
        <begin position="2"/>
        <end position="147"/>
    </location>
</feature>
<reference evidence="4" key="1">
    <citation type="submission" date="2016-10" db="EMBL/GenBank/DDBJ databases">
        <authorList>
            <person name="Varghese N."/>
            <person name="Submissions S."/>
        </authorList>
    </citation>
    <scope>NUCLEOTIDE SEQUENCE [LARGE SCALE GENOMIC DNA]</scope>
    <source>
        <strain evidence="4">DSM 25811 / CCM 8410 / LMG 26954 / E90</strain>
    </source>
</reference>
<dbReference type="Gene3D" id="3.90.1640.10">
    <property type="entry name" value="inorganic pyrophosphatase (n-terminal core)"/>
    <property type="match status" value="1"/>
</dbReference>
<dbReference type="STRING" id="1285928.SAMN04487894_11588"/>
<organism evidence="3 4">
    <name type="scientific">Niabella drilacis (strain DSM 25811 / CCM 8410 / CCUG 62505 / LMG 26954 / E90)</name>
    <dbReference type="NCBI Taxonomy" id="1285928"/>
    <lineage>
        <taxon>Bacteria</taxon>
        <taxon>Pseudomonadati</taxon>
        <taxon>Bacteroidota</taxon>
        <taxon>Chitinophagia</taxon>
        <taxon>Chitinophagales</taxon>
        <taxon>Chitinophagaceae</taxon>
        <taxon>Niabella</taxon>
    </lineage>
</organism>
<evidence type="ECO:0000259" key="2">
    <source>
        <dbReference type="Pfam" id="PF02272"/>
    </source>
</evidence>
<dbReference type="PANTHER" id="PTHR47618:SF1">
    <property type="entry name" value="BIFUNCTIONAL OLIGORIBONUCLEASE AND PAP PHOSPHATASE NRNA"/>
    <property type="match status" value="1"/>
</dbReference>
<dbReference type="Proteomes" id="UP000198757">
    <property type="component" value="Unassembled WGS sequence"/>
</dbReference>
<dbReference type="Gene3D" id="3.10.310.30">
    <property type="match status" value="1"/>
</dbReference>
<dbReference type="EMBL" id="FMZO01000015">
    <property type="protein sequence ID" value="SDD88693.1"/>
    <property type="molecule type" value="Genomic_DNA"/>
</dbReference>
<dbReference type="Pfam" id="PF02272">
    <property type="entry name" value="DHHA1"/>
    <property type="match status" value="1"/>
</dbReference>
<dbReference type="PANTHER" id="PTHR47618">
    <property type="entry name" value="BIFUNCTIONAL OLIGORIBONUCLEASE AND PAP PHOSPHATASE NRNA"/>
    <property type="match status" value="1"/>
</dbReference>
<dbReference type="Pfam" id="PF01368">
    <property type="entry name" value="DHH"/>
    <property type="match status" value="1"/>
</dbReference>
<sequence length="315" mass="35757">MHQKPDADAMGSALGLACYLRQLGHSVTVVSPTNWAPWLNWMPGADAVLNYDKEREKARAALSEAALLFCLDFNIFHRTKNFEQDLYQAQCIKVLIDHHREPDLPSFNFGISDTRKSSTCEMVYDFILAAGDASMLNREISACLYAGLIADTGSFRFDATTPAVHRMAAHLMEQGIRHTEIHSLLFDNFLENRLRFMGHVFLHRLEFFYEYNTALIAIPKYDILKYEIKTGDTEGLVNFPLSVQGIKLAALVIDREEERKWSFRSKDHFDCNTFARTYFNGGGHFNASGGGSKDSLQDTVDKFKAALKENEHLLQ</sequence>